<dbReference type="FunFam" id="1.20.1250.20:FF:000002">
    <property type="entry name" value="Sugar transport protein 13"/>
    <property type="match status" value="1"/>
</dbReference>
<keyword evidence="6" id="KW-0769">Symport</keyword>
<dbReference type="PANTHER" id="PTHR23500">
    <property type="entry name" value="SOLUTE CARRIER FAMILY 2, FACILITATED GLUCOSE TRANSPORTER"/>
    <property type="match status" value="1"/>
</dbReference>
<dbReference type="InterPro" id="IPR005828">
    <property type="entry name" value="MFS_sugar_transport-like"/>
</dbReference>
<feature type="domain" description="Major facilitator superfamily (MFS) profile" evidence="11">
    <location>
        <begin position="30"/>
        <end position="482"/>
    </location>
</feature>
<evidence type="ECO:0000313" key="12">
    <source>
        <dbReference type="EMBL" id="JAT68880.1"/>
    </source>
</evidence>
<dbReference type="EMBL" id="GDKF01007315">
    <property type="protein sequence ID" value="JAT71307.1"/>
    <property type="molecule type" value="Transcribed_RNA"/>
</dbReference>
<name>A0A1D1ZPI8_AUXPR</name>
<dbReference type="PROSITE" id="PS00216">
    <property type="entry name" value="SUGAR_TRANSPORT_1"/>
    <property type="match status" value="1"/>
</dbReference>
<evidence type="ECO:0000256" key="9">
    <source>
        <dbReference type="RuleBase" id="RU003346"/>
    </source>
</evidence>
<feature type="transmembrane region" description="Helical" evidence="10">
    <location>
        <begin position="86"/>
        <end position="104"/>
    </location>
</feature>
<evidence type="ECO:0000256" key="10">
    <source>
        <dbReference type="SAM" id="Phobius"/>
    </source>
</evidence>
<evidence type="ECO:0000313" key="13">
    <source>
        <dbReference type="EMBL" id="JAT71307.1"/>
    </source>
</evidence>
<dbReference type="InterPro" id="IPR036259">
    <property type="entry name" value="MFS_trans_sf"/>
</dbReference>
<dbReference type="InterPro" id="IPR003663">
    <property type="entry name" value="Sugar/inositol_transpt"/>
</dbReference>
<feature type="transmembrane region" description="Helical" evidence="10">
    <location>
        <begin position="428"/>
        <end position="451"/>
    </location>
</feature>
<sequence>MAGGGMVAVGAEHLHAEAYGGRLTGYVIFVAILSACGGLLFGYDIGVTGGVTAMAGFQQKFFPDVYERTVLGISDTSPYCKYDNQVLQTFTSTMFLAGMFSSFFAGTMCRKLGRKATMFTSACLFILGAGLQAGAQNLAMLFVGRAFLGFGIGFANTVVPLYLSEVAPFNFRGGLNMLFQLFTTIGILIAGLVNYGVQDWWAGWRLSLGLAAAFALGLLVGSIVLPESPNSLIERGQVEKGRAVLERLRGTKDVEAEMEDILEATELASLVSLRQSYTMLLTKAYRPQLILSCLIPFFQQFTGINAIMFYVPVIFNSLGSGRRASLLNTIIINCINSASTMVAVLLVDKFGRRFFLLEAGVQMFITQTIVGVVLATQFGKYDDGKLPTGTTVGVLVVICVYIASSAWSWGPMGWLVPSEIHTLETRPAGMSIAVAANFLFSFVIGQSFLSMLCAMKWGVFLFFAGWVVVMTLFAYFLIPETKGVPVERVPIMFARHALWSRVMGPVSLEIIERDATRTISRQAAADQRAAANGDLKKAALCNHHENPTQSLCSPQVSVPWTDQHFPMASHQNILNPTRASLSPDVSRLARLG</sequence>
<evidence type="ECO:0000256" key="1">
    <source>
        <dbReference type="ARBA" id="ARBA00004141"/>
    </source>
</evidence>
<feature type="transmembrane region" description="Helical" evidence="10">
    <location>
        <begin position="141"/>
        <end position="163"/>
    </location>
</feature>
<evidence type="ECO:0000256" key="3">
    <source>
        <dbReference type="ARBA" id="ARBA00022448"/>
    </source>
</evidence>
<dbReference type="InterPro" id="IPR045262">
    <property type="entry name" value="STP/PLT_plant"/>
</dbReference>
<accession>A0A1D1ZPI8</accession>
<dbReference type="AlphaFoldDB" id="A0A1D1ZPI8"/>
<evidence type="ECO:0000259" key="11">
    <source>
        <dbReference type="PROSITE" id="PS50850"/>
    </source>
</evidence>
<keyword evidence="4" id="KW-0762">Sugar transport</keyword>
<dbReference type="Gene3D" id="1.20.1250.20">
    <property type="entry name" value="MFS general substrate transporter like domains"/>
    <property type="match status" value="1"/>
</dbReference>
<dbReference type="GO" id="GO:0016020">
    <property type="term" value="C:membrane"/>
    <property type="evidence" value="ECO:0007669"/>
    <property type="project" value="UniProtKB-SubCell"/>
</dbReference>
<feature type="transmembrane region" description="Helical" evidence="10">
    <location>
        <begin position="354"/>
        <end position="374"/>
    </location>
</feature>
<feature type="transmembrane region" description="Helical" evidence="10">
    <location>
        <begin position="326"/>
        <end position="347"/>
    </location>
</feature>
<dbReference type="PRINTS" id="PR00171">
    <property type="entry name" value="SUGRTRNSPORT"/>
</dbReference>
<reference evidence="12" key="1">
    <citation type="submission" date="2015-08" db="EMBL/GenBank/DDBJ databases">
        <authorList>
            <person name="Babu N.S."/>
            <person name="Beckwith C.J."/>
            <person name="Beseler K.G."/>
            <person name="Brison A."/>
            <person name="Carone J.V."/>
            <person name="Caskin T.P."/>
            <person name="Diamond M."/>
            <person name="Durham M.E."/>
            <person name="Foxe J.M."/>
            <person name="Go M."/>
            <person name="Henderson B.A."/>
            <person name="Jones I.B."/>
            <person name="McGettigan J.A."/>
            <person name="Micheletti S.J."/>
            <person name="Nasrallah M.E."/>
            <person name="Ortiz D."/>
            <person name="Piller C.R."/>
            <person name="Privatt S.R."/>
            <person name="Schneider S.L."/>
            <person name="Sharp S."/>
            <person name="Smith T.C."/>
            <person name="Stanton J.D."/>
            <person name="Ullery H.E."/>
            <person name="Wilson R.J."/>
            <person name="Serrano M.G."/>
            <person name="Buck G."/>
            <person name="Lee V."/>
            <person name="Wang Y."/>
            <person name="Carvalho R."/>
            <person name="Voegtly L."/>
            <person name="Shi R."/>
            <person name="Duckworth R."/>
            <person name="Johnson A."/>
            <person name="Loviza R."/>
            <person name="Walstead R."/>
            <person name="Shah Z."/>
            <person name="Kiflezghi M."/>
            <person name="Wade K."/>
            <person name="Ball S.L."/>
            <person name="Bradley K.W."/>
            <person name="Asai D.J."/>
            <person name="Bowman C.A."/>
            <person name="Russell D.A."/>
            <person name="Pope W.H."/>
            <person name="Jacobs-Sera D."/>
            <person name="Hendrix R.W."/>
            <person name="Hatfull G.F."/>
        </authorList>
    </citation>
    <scope>NUCLEOTIDE SEQUENCE</scope>
</reference>
<organism evidence="12">
    <name type="scientific">Auxenochlorella protothecoides</name>
    <name type="common">Green microalga</name>
    <name type="synonym">Chlorella protothecoides</name>
    <dbReference type="NCBI Taxonomy" id="3075"/>
    <lineage>
        <taxon>Eukaryota</taxon>
        <taxon>Viridiplantae</taxon>
        <taxon>Chlorophyta</taxon>
        <taxon>core chlorophytes</taxon>
        <taxon>Trebouxiophyceae</taxon>
        <taxon>Chlorellales</taxon>
        <taxon>Chlorellaceae</taxon>
        <taxon>Auxenochlorella</taxon>
    </lineage>
</organism>
<feature type="transmembrane region" description="Helical" evidence="10">
    <location>
        <begin position="23"/>
        <end position="43"/>
    </location>
</feature>
<keyword evidence="5 10" id="KW-0812">Transmembrane</keyword>
<feature type="transmembrane region" description="Helical" evidence="10">
    <location>
        <begin position="203"/>
        <end position="225"/>
    </location>
</feature>
<evidence type="ECO:0000256" key="5">
    <source>
        <dbReference type="ARBA" id="ARBA00022692"/>
    </source>
</evidence>
<dbReference type="Pfam" id="PF00083">
    <property type="entry name" value="Sugar_tr"/>
    <property type="match status" value="1"/>
</dbReference>
<dbReference type="CDD" id="cd17361">
    <property type="entry name" value="MFS_STP"/>
    <property type="match status" value="1"/>
</dbReference>
<keyword evidence="3 9" id="KW-0813">Transport</keyword>
<evidence type="ECO:0000256" key="4">
    <source>
        <dbReference type="ARBA" id="ARBA00022597"/>
    </source>
</evidence>
<dbReference type="GO" id="GO:0015293">
    <property type="term" value="F:symporter activity"/>
    <property type="evidence" value="ECO:0007669"/>
    <property type="project" value="UniProtKB-KW"/>
</dbReference>
<evidence type="ECO:0000256" key="6">
    <source>
        <dbReference type="ARBA" id="ARBA00022847"/>
    </source>
</evidence>
<dbReference type="PROSITE" id="PS00217">
    <property type="entry name" value="SUGAR_TRANSPORT_2"/>
    <property type="match status" value="1"/>
</dbReference>
<dbReference type="NCBIfam" id="TIGR00879">
    <property type="entry name" value="SP"/>
    <property type="match status" value="1"/>
</dbReference>
<feature type="transmembrane region" description="Helical" evidence="10">
    <location>
        <begin position="175"/>
        <end position="197"/>
    </location>
</feature>
<keyword evidence="8 10" id="KW-0472">Membrane</keyword>
<evidence type="ECO:0000256" key="2">
    <source>
        <dbReference type="ARBA" id="ARBA00010992"/>
    </source>
</evidence>
<dbReference type="InterPro" id="IPR005829">
    <property type="entry name" value="Sugar_transporter_CS"/>
</dbReference>
<dbReference type="SUPFAM" id="SSF103473">
    <property type="entry name" value="MFS general substrate transporter"/>
    <property type="match status" value="1"/>
</dbReference>
<dbReference type="GO" id="GO:0015145">
    <property type="term" value="F:monosaccharide transmembrane transporter activity"/>
    <property type="evidence" value="ECO:0007669"/>
    <property type="project" value="InterPro"/>
</dbReference>
<comment type="similarity">
    <text evidence="2 9">Belongs to the major facilitator superfamily. Sugar transporter (TC 2.A.1.1) family.</text>
</comment>
<evidence type="ECO:0000256" key="8">
    <source>
        <dbReference type="ARBA" id="ARBA00023136"/>
    </source>
</evidence>
<protein>
    <recommendedName>
        <fullName evidence="11">Major facilitator superfamily (MFS) profile domain-containing protein</fullName>
    </recommendedName>
</protein>
<dbReference type="InterPro" id="IPR020846">
    <property type="entry name" value="MFS_dom"/>
</dbReference>
<feature type="transmembrane region" description="Helical" evidence="10">
    <location>
        <begin position="394"/>
        <end position="416"/>
    </location>
</feature>
<gene>
    <name evidence="12" type="ORF">g.89798</name>
    <name evidence="13" type="ORF">g.89954</name>
</gene>
<comment type="subcellular location">
    <subcellularLocation>
        <location evidence="1">Membrane</location>
        <topology evidence="1">Multi-pass membrane protein</topology>
    </subcellularLocation>
</comment>
<dbReference type="EMBL" id="GDKF01009742">
    <property type="protein sequence ID" value="JAT68880.1"/>
    <property type="molecule type" value="Transcribed_RNA"/>
</dbReference>
<feature type="transmembrane region" description="Helical" evidence="10">
    <location>
        <begin position="289"/>
        <end position="314"/>
    </location>
</feature>
<dbReference type="InterPro" id="IPR044778">
    <property type="entry name" value="MFS_STP/MST-like_plant"/>
</dbReference>
<dbReference type="PROSITE" id="PS50850">
    <property type="entry name" value="MFS"/>
    <property type="match status" value="1"/>
</dbReference>
<keyword evidence="7 10" id="KW-1133">Transmembrane helix</keyword>
<proteinExistence type="inferred from homology"/>
<feature type="transmembrane region" description="Helical" evidence="10">
    <location>
        <begin position="457"/>
        <end position="478"/>
    </location>
</feature>
<evidence type="ECO:0000256" key="7">
    <source>
        <dbReference type="ARBA" id="ARBA00022989"/>
    </source>
</evidence>
<dbReference type="PANTHER" id="PTHR23500:SF357">
    <property type="entry name" value="IP12678P"/>
    <property type="match status" value="1"/>
</dbReference>